<name>A0A1G8ZSV4_9BACT</name>
<feature type="transmembrane region" description="Helical" evidence="5">
    <location>
        <begin position="6"/>
        <end position="26"/>
    </location>
</feature>
<gene>
    <name evidence="7" type="ORF">SAMN05421823_10277</name>
</gene>
<dbReference type="OrthoDB" id="6206554at2"/>
<feature type="domain" description="VWFA" evidence="6">
    <location>
        <begin position="79"/>
        <end position="277"/>
    </location>
</feature>
<dbReference type="RefSeq" id="WP_089679364.1">
    <property type="nucleotide sequence ID" value="NZ_FNFO01000002.1"/>
</dbReference>
<keyword evidence="1" id="KW-1003">Cell membrane</keyword>
<sequence length="321" mass="35966">MTWYHAFGLTELLMLAVFLLLYVAFLRRNFVMSRRLRSKSRSVWVKFFVRSLYFALMIIALLGPSFGAAQREVEAVGKDIYVAVDLSQSMDAIDIQPSRLAKVKFELRNLVDAFASDRIGLIIFSSEAFIQCPLTFDHNALSIFIETLNTSLVPNTGTNFGAPLEIAMEKLEDEEGAAPNQSKIILLISDGEDFGENTRTIANDVEKADIKLFTLGVGTPQGSPIPTRRGYKVGPDGAQVITRLDDRSLRDLADQTDGEYFEITDRVNETKQLIGAIQEIEGQVRDTRFVDVQANKYFYFLLAALVLMVLDGLFTVKIIQL</sequence>
<reference evidence="7 8" key="1">
    <citation type="submission" date="2016-10" db="EMBL/GenBank/DDBJ databases">
        <authorList>
            <person name="de Groot N.N."/>
        </authorList>
    </citation>
    <scope>NUCLEOTIDE SEQUENCE [LARGE SCALE GENOMIC DNA]</scope>
    <source>
        <strain evidence="7 8">DSM 25186</strain>
    </source>
</reference>
<proteinExistence type="predicted"/>
<evidence type="ECO:0000313" key="8">
    <source>
        <dbReference type="Proteomes" id="UP000198510"/>
    </source>
</evidence>
<dbReference type="SMART" id="SM00327">
    <property type="entry name" value="VWA"/>
    <property type="match status" value="1"/>
</dbReference>
<organism evidence="7 8">
    <name type="scientific">Catalinimonas alkaloidigena</name>
    <dbReference type="NCBI Taxonomy" id="1075417"/>
    <lineage>
        <taxon>Bacteria</taxon>
        <taxon>Pseudomonadati</taxon>
        <taxon>Bacteroidota</taxon>
        <taxon>Cytophagia</taxon>
        <taxon>Cytophagales</taxon>
        <taxon>Catalimonadaceae</taxon>
        <taxon>Catalinimonas</taxon>
    </lineage>
</organism>
<dbReference type="Proteomes" id="UP000198510">
    <property type="component" value="Unassembled WGS sequence"/>
</dbReference>
<dbReference type="InterPro" id="IPR050768">
    <property type="entry name" value="UPF0353/GerABKA_families"/>
</dbReference>
<dbReference type="AlphaFoldDB" id="A0A1G8ZSV4"/>
<feature type="transmembrane region" description="Helical" evidence="5">
    <location>
        <begin position="47"/>
        <end position="66"/>
    </location>
</feature>
<accession>A0A1G8ZSV4</accession>
<evidence type="ECO:0000256" key="3">
    <source>
        <dbReference type="ARBA" id="ARBA00022989"/>
    </source>
</evidence>
<dbReference type="Gene3D" id="3.40.50.410">
    <property type="entry name" value="von Willebrand factor, type A domain"/>
    <property type="match status" value="1"/>
</dbReference>
<dbReference type="EMBL" id="FNFO01000002">
    <property type="protein sequence ID" value="SDK18081.1"/>
    <property type="molecule type" value="Genomic_DNA"/>
</dbReference>
<evidence type="ECO:0000256" key="5">
    <source>
        <dbReference type="SAM" id="Phobius"/>
    </source>
</evidence>
<dbReference type="InterPro" id="IPR002035">
    <property type="entry name" value="VWF_A"/>
</dbReference>
<dbReference type="PANTHER" id="PTHR22550:SF5">
    <property type="entry name" value="LEUCINE ZIPPER PROTEIN 4"/>
    <property type="match status" value="1"/>
</dbReference>
<evidence type="ECO:0000256" key="2">
    <source>
        <dbReference type="ARBA" id="ARBA00022692"/>
    </source>
</evidence>
<keyword evidence="3 5" id="KW-1133">Transmembrane helix</keyword>
<dbReference type="PROSITE" id="PS50234">
    <property type="entry name" value="VWFA"/>
    <property type="match status" value="1"/>
</dbReference>
<evidence type="ECO:0000256" key="4">
    <source>
        <dbReference type="ARBA" id="ARBA00023136"/>
    </source>
</evidence>
<evidence type="ECO:0000256" key="1">
    <source>
        <dbReference type="ARBA" id="ARBA00022475"/>
    </source>
</evidence>
<keyword evidence="8" id="KW-1185">Reference proteome</keyword>
<feature type="transmembrane region" description="Helical" evidence="5">
    <location>
        <begin position="297"/>
        <end position="319"/>
    </location>
</feature>
<keyword evidence="4 5" id="KW-0472">Membrane</keyword>
<dbReference type="PANTHER" id="PTHR22550">
    <property type="entry name" value="SPORE GERMINATION PROTEIN"/>
    <property type="match status" value="1"/>
</dbReference>
<dbReference type="SUPFAM" id="SSF53300">
    <property type="entry name" value="vWA-like"/>
    <property type="match status" value="1"/>
</dbReference>
<dbReference type="STRING" id="1075417.SAMN05421823_10277"/>
<keyword evidence="2 5" id="KW-0812">Transmembrane</keyword>
<evidence type="ECO:0000313" key="7">
    <source>
        <dbReference type="EMBL" id="SDK18081.1"/>
    </source>
</evidence>
<protein>
    <submittedName>
        <fullName evidence="7">Ca-activated chloride channel family protein</fullName>
    </submittedName>
</protein>
<dbReference type="InterPro" id="IPR036465">
    <property type="entry name" value="vWFA_dom_sf"/>
</dbReference>
<evidence type="ECO:0000259" key="6">
    <source>
        <dbReference type="PROSITE" id="PS50234"/>
    </source>
</evidence>
<dbReference type="Pfam" id="PF00092">
    <property type="entry name" value="VWA"/>
    <property type="match status" value="1"/>
</dbReference>